<reference evidence="5" key="1">
    <citation type="submission" date="2016-10" db="EMBL/GenBank/DDBJ databases">
        <authorList>
            <person name="Varghese N."/>
            <person name="Submissions S."/>
        </authorList>
    </citation>
    <scope>NUCLEOTIDE SEQUENCE [LARGE SCALE GENOMIC DNA]</scope>
    <source>
        <strain evidence="5">ATCC 25963</strain>
    </source>
</reference>
<proteinExistence type="inferred from homology"/>
<feature type="domain" description="Ketoreductase" evidence="3">
    <location>
        <begin position="8"/>
        <end position="182"/>
    </location>
</feature>
<dbReference type="PANTHER" id="PTHR42760:SF133">
    <property type="entry name" value="3-OXOACYL-[ACYL-CARRIER-PROTEIN] REDUCTASE"/>
    <property type="match status" value="1"/>
</dbReference>
<dbReference type="PRINTS" id="PR00081">
    <property type="entry name" value="GDHRDH"/>
</dbReference>
<dbReference type="Proteomes" id="UP000199400">
    <property type="component" value="Unassembled WGS sequence"/>
</dbReference>
<evidence type="ECO:0000259" key="3">
    <source>
        <dbReference type="SMART" id="SM00822"/>
    </source>
</evidence>
<evidence type="ECO:0000256" key="2">
    <source>
        <dbReference type="ARBA" id="ARBA00023002"/>
    </source>
</evidence>
<keyword evidence="2" id="KW-0560">Oxidoreductase</keyword>
<dbReference type="PROSITE" id="PS00061">
    <property type="entry name" value="ADH_SHORT"/>
    <property type="match status" value="1"/>
</dbReference>
<organism evidence="4 5">
    <name type="scientific">Nannocystis exedens</name>
    <dbReference type="NCBI Taxonomy" id="54"/>
    <lineage>
        <taxon>Bacteria</taxon>
        <taxon>Pseudomonadati</taxon>
        <taxon>Myxococcota</taxon>
        <taxon>Polyangia</taxon>
        <taxon>Nannocystales</taxon>
        <taxon>Nannocystaceae</taxon>
        <taxon>Nannocystis</taxon>
    </lineage>
</organism>
<protein>
    <submittedName>
        <fullName evidence="4">NAD(P)-dependent dehydrogenase, short-chain alcohol dehydrogenase family</fullName>
    </submittedName>
</protein>
<comment type="similarity">
    <text evidence="1">Belongs to the short-chain dehydrogenases/reductases (SDR) family.</text>
</comment>
<evidence type="ECO:0000313" key="4">
    <source>
        <dbReference type="EMBL" id="SFF42420.1"/>
    </source>
</evidence>
<accession>A0A1I2IL61</accession>
<evidence type="ECO:0000313" key="5">
    <source>
        <dbReference type="Proteomes" id="UP000199400"/>
    </source>
</evidence>
<dbReference type="Pfam" id="PF13561">
    <property type="entry name" value="adh_short_C2"/>
    <property type="match status" value="1"/>
</dbReference>
<dbReference type="GO" id="GO:0016616">
    <property type="term" value="F:oxidoreductase activity, acting on the CH-OH group of donors, NAD or NADP as acceptor"/>
    <property type="evidence" value="ECO:0007669"/>
    <property type="project" value="TreeGrafter"/>
</dbReference>
<gene>
    <name evidence="4" type="ORF">SAMN02745121_08778</name>
</gene>
<keyword evidence="5" id="KW-1185">Reference proteome</keyword>
<dbReference type="InterPro" id="IPR002347">
    <property type="entry name" value="SDR_fam"/>
</dbReference>
<dbReference type="AlphaFoldDB" id="A0A1I2IL61"/>
<dbReference type="CDD" id="cd05233">
    <property type="entry name" value="SDR_c"/>
    <property type="match status" value="1"/>
</dbReference>
<dbReference type="PRINTS" id="PR00080">
    <property type="entry name" value="SDRFAMILY"/>
</dbReference>
<name>A0A1I2IL61_9BACT</name>
<dbReference type="PANTHER" id="PTHR42760">
    <property type="entry name" value="SHORT-CHAIN DEHYDROGENASES/REDUCTASES FAMILY MEMBER"/>
    <property type="match status" value="1"/>
</dbReference>
<dbReference type="NCBIfam" id="NF005559">
    <property type="entry name" value="PRK07231.1"/>
    <property type="match status" value="1"/>
</dbReference>
<dbReference type="Gene3D" id="3.40.50.720">
    <property type="entry name" value="NAD(P)-binding Rossmann-like Domain"/>
    <property type="match status" value="1"/>
</dbReference>
<dbReference type="SMART" id="SM00822">
    <property type="entry name" value="PKS_KR"/>
    <property type="match status" value="1"/>
</dbReference>
<sequence>MSKQLEGKVAIVTGGSSGIGLAIARRFRDEGAHVFITGRRADELETARAALGADVTAVQGDVSNSEDVDRLYATARSERGRVDIVVTNAGIVEQAPLSDATAAHYEKMFDVNVRGTLLTVQKALPLLAEGGAIVLVSSCMNVKGYAGHSAYNATKAAVRSFARTWAAELKDRGIRVNCLSPGPIDTPIIELQTGSEDAAAEFRRTAARMVPLGRLGRPTEIASAALFLASSESSFATGIDLVIDGGMTQL</sequence>
<dbReference type="OrthoDB" id="9803628at2"/>
<dbReference type="STRING" id="54.SAMN02745121_08778"/>
<dbReference type="FunFam" id="3.40.50.720:FF:000084">
    <property type="entry name" value="Short-chain dehydrogenase reductase"/>
    <property type="match status" value="1"/>
</dbReference>
<dbReference type="InterPro" id="IPR036291">
    <property type="entry name" value="NAD(P)-bd_dom_sf"/>
</dbReference>
<dbReference type="InterPro" id="IPR020904">
    <property type="entry name" value="Sc_DH/Rdtase_CS"/>
</dbReference>
<evidence type="ECO:0000256" key="1">
    <source>
        <dbReference type="ARBA" id="ARBA00006484"/>
    </source>
</evidence>
<dbReference type="SUPFAM" id="SSF51735">
    <property type="entry name" value="NAD(P)-binding Rossmann-fold domains"/>
    <property type="match status" value="1"/>
</dbReference>
<dbReference type="RefSeq" id="WP_096327537.1">
    <property type="nucleotide sequence ID" value="NZ_FOMX01000069.1"/>
</dbReference>
<dbReference type="GO" id="GO:0048038">
    <property type="term" value="F:quinone binding"/>
    <property type="evidence" value="ECO:0007669"/>
    <property type="project" value="TreeGrafter"/>
</dbReference>
<dbReference type="EMBL" id="FOMX01000069">
    <property type="protein sequence ID" value="SFF42420.1"/>
    <property type="molecule type" value="Genomic_DNA"/>
</dbReference>
<dbReference type="GO" id="GO:0006633">
    <property type="term" value="P:fatty acid biosynthetic process"/>
    <property type="evidence" value="ECO:0007669"/>
    <property type="project" value="TreeGrafter"/>
</dbReference>
<dbReference type="InterPro" id="IPR057326">
    <property type="entry name" value="KR_dom"/>
</dbReference>